<dbReference type="PRINTS" id="PR00035">
    <property type="entry name" value="HTHGNTR"/>
</dbReference>
<accession>A0A6N8CT07</accession>
<reference evidence="5 6" key="1">
    <citation type="submission" date="2019-11" db="EMBL/GenBank/DDBJ databases">
        <title>Terrilactibacillus tamarindus sp. nov. BCM23-1 isolated from bark of Tamarindus indica.</title>
        <authorList>
            <person name="Kingkaew E."/>
            <person name="Tanasupawat S."/>
        </authorList>
    </citation>
    <scope>NUCLEOTIDE SEQUENCE [LARGE SCALE GENOMIC DNA]</scope>
    <source>
        <strain evidence="5 6">BCM23-1</strain>
    </source>
</reference>
<dbReference type="SUPFAM" id="SSF48008">
    <property type="entry name" value="GntR ligand-binding domain-like"/>
    <property type="match status" value="1"/>
</dbReference>
<dbReference type="AlphaFoldDB" id="A0A6N8CT07"/>
<dbReference type="OrthoDB" id="9782299at2"/>
<evidence type="ECO:0000313" key="5">
    <source>
        <dbReference type="EMBL" id="MTT32808.1"/>
    </source>
</evidence>
<proteinExistence type="predicted"/>
<keyword evidence="2" id="KW-0238">DNA-binding</keyword>
<dbReference type="Gene3D" id="1.10.10.10">
    <property type="entry name" value="Winged helix-like DNA-binding domain superfamily/Winged helix DNA-binding domain"/>
    <property type="match status" value="1"/>
</dbReference>
<feature type="domain" description="HTH gntR-type" evidence="4">
    <location>
        <begin position="4"/>
        <end position="72"/>
    </location>
</feature>
<evidence type="ECO:0000256" key="3">
    <source>
        <dbReference type="ARBA" id="ARBA00023163"/>
    </source>
</evidence>
<dbReference type="PANTHER" id="PTHR43537:SF5">
    <property type="entry name" value="UXU OPERON TRANSCRIPTIONAL REGULATOR"/>
    <property type="match status" value="1"/>
</dbReference>
<dbReference type="InterPro" id="IPR036388">
    <property type="entry name" value="WH-like_DNA-bd_sf"/>
</dbReference>
<evidence type="ECO:0000256" key="1">
    <source>
        <dbReference type="ARBA" id="ARBA00023015"/>
    </source>
</evidence>
<comment type="caution">
    <text evidence="5">The sequence shown here is derived from an EMBL/GenBank/DDBJ whole genome shotgun (WGS) entry which is preliminary data.</text>
</comment>
<name>A0A6N8CT07_9BACI</name>
<keyword evidence="1" id="KW-0805">Transcription regulation</keyword>
<dbReference type="CDD" id="cd07377">
    <property type="entry name" value="WHTH_GntR"/>
    <property type="match status" value="1"/>
</dbReference>
<dbReference type="SMART" id="SM00345">
    <property type="entry name" value="HTH_GNTR"/>
    <property type="match status" value="1"/>
</dbReference>
<evidence type="ECO:0000259" key="4">
    <source>
        <dbReference type="PROSITE" id="PS50949"/>
    </source>
</evidence>
<gene>
    <name evidence="5" type="ORF">GMB86_12400</name>
</gene>
<dbReference type="GO" id="GO:0003700">
    <property type="term" value="F:DNA-binding transcription factor activity"/>
    <property type="evidence" value="ECO:0007669"/>
    <property type="project" value="InterPro"/>
</dbReference>
<dbReference type="SMART" id="SM00895">
    <property type="entry name" value="FCD"/>
    <property type="match status" value="1"/>
</dbReference>
<organism evidence="5 6">
    <name type="scientific">Terrilactibacillus tamarindi</name>
    <dbReference type="NCBI Taxonomy" id="2599694"/>
    <lineage>
        <taxon>Bacteria</taxon>
        <taxon>Bacillati</taxon>
        <taxon>Bacillota</taxon>
        <taxon>Bacilli</taxon>
        <taxon>Bacillales</taxon>
        <taxon>Bacillaceae</taxon>
        <taxon>Terrilactibacillus</taxon>
    </lineage>
</organism>
<dbReference type="InterPro" id="IPR011711">
    <property type="entry name" value="GntR_C"/>
</dbReference>
<dbReference type="Proteomes" id="UP000440978">
    <property type="component" value="Unassembled WGS sequence"/>
</dbReference>
<dbReference type="PANTHER" id="PTHR43537">
    <property type="entry name" value="TRANSCRIPTIONAL REGULATOR, GNTR FAMILY"/>
    <property type="match status" value="1"/>
</dbReference>
<dbReference type="EMBL" id="WNHB01000021">
    <property type="protein sequence ID" value="MTT32808.1"/>
    <property type="molecule type" value="Genomic_DNA"/>
</dbReference>
<dbReference type="GO" id="GO:0003677">
    <property type="term" value="F:DNA binding"/>
    <property type="evidence" value="ECO:0007669"/>
    <property type="project" value="UniProtKB-KW"/>
</dbReference>
<dbReference type="InterPro" id="IPR036390">
    <property type="entry name" value="WH_DNA-bd_sf"/>
</dbReference>
<dbReference type="InterPro" id="IPR008920">
    <property type="entry name" value="TF_FadR/GntR_C"/>
</dbReference>
<dbReference type="RefSeq" id="WP_155220414.1">
    <property type="nucleotide sequence ID" value="NZ_WNHB01000021.1"/>
</dbReference>
<dbReference type="Gene3D" id="1.20.120.530">
    <property type="entry name" value="GntR ligand-binding domain-like"/>
    <property type="match status" value="1"/>
</dbReference>
<keyword evidence="3" id="KW-0804">Transcription</keyword>
<dbReference type="Pfam" id="PF07729">
    <property type="entry name" value="FCD"/>
    <property type="match status" value="1"/>
</dbReference>
<sequence>MPTYLLYEKIAMYLEKGISSGKYGLGEKLPSERELSKQYDVSRNVIREAVKLLKEKGLIKVIQGKGSYVTQSQSMDLLSNIKKIMKHKNGKLRDIVEIRELLEQKIVELAVDRATEKQIIELESIVEQMSLAIENSRRLTELDLLFHITLAKCTHNPLFLELMNSISVLLNESIYLLMNMFPETNENVIEQHTQIVKAIKSGNKHLVIKLINNHLILVRKELEKVSFISNDDL</sequence>
<dbReference type="InterPro" id="IPR000524">
    <property type="entry name" value="Tscrpt_reg_HTH_GntR"/>
</dbReference>
<dbReference type="PROSITE" id="PS50949">
    <property type="entry name" value="HTH_GNTR"/>
    <property type="match status" value="1"/>
</dbReference>
<evidence type="ECO:0000313" key="6">
    <source>
        <dbReference type="Proteomes" id="UP000440978"/>
    </source>
</evidence>
<keyword evidence="6" id="KW-1185">Reference proteome</keyword>
<protein>
    <submittedName>
        <fullName evidence="5">FCD domain-containing protein</fullName>
    </submittedName>
</protein>
<evidence type="ECO:0000256" key="2">
    <source>
        <dbReference type="ARBA" id="ARBA00023125"/>
    </source>
</evidence>
<dbReference type="Pfam" id="PF00392">
    <property type="entry name" value="GntR"/>
    <property type="match status" value="1"/>
</dbReference>
<dbReference type="SUPFAM" id="SSF46785">
    <property type="entry name" value="Winged helix' DNA-binding domain"/>
    <property type="match status" value="1"/>
</dbReference>